<dbReference type="AlphaFoldDB" id="A0A183TW19"/>
<dbReference type="WBParaSite" id="TCNE_0000043801-mRNA-1">
    <property type="protein sequence ID" value="TCNE_0000043801-mRNA-1"/>
    <property type="gene ID" value="TCNE_0000043801"/>
</dbReference>
<sequence>MIFGFSVLSRRERSSAGHAARRRCSSGGISRLRAFTVAASTKSSRLDRLPEYFRDTVEWITGFVNFVLTTTGL</sequence>
<name>A0A183TW19_TOXCA</name>
<protein>
    <submittedName>
        <fullName evidence="1 3">Uncharacterized protein</fullName>
    </submittedName>
</protein>
<evidence type="ECO:0000313" key="2">
    <source>
        <dbReference type="Proteomes" id="UP000050794"/>
    </source>
</evidence>
<gene>
    <name evidence="1" type="ORF">TCNE_LOCUS439</name>
</gene>
<accession>A0A183TW19</accession>
<proteinExistence type="predicted"/>
<reference evidence="3" key="1">
    <citation type="submission" date="2016-06" db="UniProtKB">
        <authorList>
            <consortium name="WormBaseParasite"/>
        </authorList>
    </citation>
    <scope>IDENTIFICATION</scope>
</reference>
<reference evidence="1 2" key="2">
    <citation type="submission" date="2018-11" db="EMBL/GenBank/DDBJ databases">
        <authorList>
            <consortium name="Pathogen Informatics"/>
        </authorList>
    </citation>
    <scope>NUCLEOTIDE SEQUENCE [LARGE SCALE GENOMIC DNA]</scope>
</reference>
<dbReference type="EMBL" id="UYWY01000200">
    <property type="protein sequence ID" value="VDM24233.1"/>
    <property type="molecule type" value="Genomic_DNA"/>
</dbReference>
<dbReference type="Proteomes" id="UP000050794">
    <property type="component" value="Unassembled WGS sequence"/>
</dbReference>
<evidence type="ECO:0000313" key="3">
    <source>
        <dbReference type="WBParaSite" id="TCNE_0000043801-mRNA-1"/>
    </source>
</evidence>
<organism evidence="2 3">
    <name type="scientific">Toxocara canis</name>
    <name type="common">Canine roundworm</name>
    <dbReference type="NCBI Taxonomy" id="6265"/>
    <lineage>
        <taxon>Eukaryota</taxon>
        <taxon>Metazoa</taxon>
        <taxon>Ecdysozoa</taxon>
        <taxon>Nematoda</taxon>
        <taxon>Chromadorea</taxon>
        <taxon>Rhabditida</taxon>
        <taxon>Spirurina</taxon>
        <taxon>Ascaridomorpha</taxon>
        <taxon>Ascaridoidea</taxon>
        <taxon>Toxocaridae</taxon>
        <taxon>Toxocara</taxon>
    </lineage>
</organism>
<evidence type="ECO:0000313" key="1">
    <source>
        <dbReference type="EMBL" id="VDM24233.1"/>
    </source>
</evidence>
<keyword evidence="2" id="KW-1185">Reference proteome</keyword>